<sequence length="128" mass="15423">RNIGNFIKAQRISWLGHISRMEAVRTDNRIYDWQPHSIRKRGRPKIRWKDDVLFEDLKDLGIHTWITRTQDRSSWKEIVERPKRSRNEAIEPYEEEESVTLPYPSFTTSIKIFFFLIQCSKLTDKSEI</sequence>
<dbReference type="AlphaFoldDB" id="A0A2J7QA00"/>
<dbReference type="EMBL" id="NEVH01016339">
    <property type="protein sequence ID" value="PNF25420.1"/>
    <property type="molecule type" value="Genomic_DNA"/>
</dbReference>
<gene>
    <name evidence="1" type="ORF">B7P43_G08795</name>
</gene>
<reference evidence="1 2" key="1">
    <citation type="submission" date="2017-12" db="EMBL/GenBank/DDBJ databases">
        <title>Hemimetabolous genomes reveal molecular basis of termite eusociality.</title>
        <authorList>
            <person name="Harrison M.C."/>
            <person name="Jongepier E."/>
            <person name="Robertson H.M."/>
            <person name="Arning N."/>
            <person name="Bitard-Feildel T."/>
            <person name="Chao H."/>
            <person name="Childers C.P."/>
            <person name="Dinh H."/>
            <person name="Doddapaneni H."/>
            <person name="Dugan S."/>
            <person name="Gowin J."/>
            <person name="Greiner C."/>
            <person name="Han Y."/>
            <person name="Hu H."/>
            <person name="Hughes D.S.T."/>
            <person name="Huylmans A.-K."/>
            <person name="Kemena C."/>
            <person name="Kremer L.P.M."/>
            <person name="Lee S.L."/>
            <person name="Lopez-Ezquerra A."/>
            <person name="Mallet L."/>
            <person name="Monroy-Kuhn J.M."/>
            <person name="Moser A."/>
            <person name="Murali S.C."/>
            <person name="Muzny D.M."/>
            <person name="Otani S."/>
            <person name="Piulachs M.-D."/>
            <person name="Poelchau M."/>
            <person name="Qu J."/>
            <person name="Schaub F."/>
            <person name="Wada-Katsumata A."/>
            <person name="Worley K.C."/>
            <person name="Xie Q."/>
            <person name="Ylla G."/>
            <person name="Poulsen M."/>
            <person name="Gibbs R.A."/>
            <person name="Schal C."/>
            <person name="Richards S."/>
            <person name="Belles X."/>
            <person name="Korb J."/>
            <person name="Bornberg-Bauer E."/>
        </authorList>
    </citation>
    <scope>NUCLEOTIDE SEQUENCE [LARGE SCALE GENOMIC DNA]</scope>
    <source>
        <tissue evidence="1">Whole body</tissue>
    </source>
</reference>
<proteinExistence type="predicted"/>
<organism evidence="1 2">
    <name type="scientific">Cryptotermes secundus</name>
    <dbReference type="NCBI Taxonomy" id="105785"/>
    <lineage>
        <taxon>Eukaryota</taxon>
        <taxon>Metazoa</taxon>
        <taxon>Ecdysozoa</taxon>
        <taxon>Arthropoda</taxon>
        <taxon>Hexapoda</taxon>
        <taxon>Insecta</taxon>
        <taxon>Pterygota</taxon>
        <taxon>Neoptera</taxon>
        <taxon>Polyneoptera</taxon>
        <taxon>Dictyoptera</taxon>
        <taxon>Blattodea</taxon>
        <taxon>Blattoidea</taxon>
        <taxon>Termitoidae</taxon>
        <taxon>Kalotermitidae</taxon>
        <taxon>Cryptotermitinae</taxon>
        <taxon>Cryptotermes</taxon>
    </lineage>
</organism>
<evidence type="ECO:0000313" key="2">
    <source>
        <dbReference type="Proteomes" id="UP000235965"/>
    </source>
</evidence>
<dbReference type="Proteomes" id="UP000235965">
    <property type="component" value="Unassembled WGS sequence"/>
</dbReference>
<protein>
    <submittedName>
        <fullName evidence="1">Uncharacterized protein</fullName>
    </submittedName>
</protein>
<name>A0A2J7QA00_9NEOP</name>
<evidence type="ECO:0000313" key="1">
    <source>
        <dbReference type="EMBL" id="PNF25420.1"/>
    </source>
</evidence>
<comment type="caution">
    <text evidence="1">The sequence shown here is derived from an EMBL/GenBank/DDBJ whole genome shotgun (WGS) entry which is preliminary data.</text>
</comment>
<feature type="non-terminal residue" evidence="1">
    <location>
        <position position="1"/>
    </location>
</feature>
<dbReference type="InParanoid" id="A0A2J7QA00"/>
<accession>A0A2J7QA00</accession>
<keyword evidence="2" id="KW-1185">Reference proteome</keyword>